<dbReference type="InterPro" id="IPR011701">
    <property type="entry name" value="MFS"/>
</dbReference>
<evidence type="ECO:0000256" key="1">
    <source>
        <dbReference type="ARBA" id="ARBA00004651"/>
    </source>
</evidence>
<protein>
    <submittedName>
        <fullName evidence="9">MFS transporter</fullName>
    </submittedName>
</protein>
<feature type="transmembrane region" description="Helical" evidence="7">
    <location>
        <begin position="316"/>
        <end position="338"/>
    </location>
</feature>
<feature type="transmembrane region" description="Helical" evidence="7">
    <location>
        <begin position="380"/>
        <end position="400"/>
    </location>
</feature>
<dbReference type="Gene3D" id="1.20.1250.20">
    <property type="entry name" value="MFS general substrate transporter like domains"/>
    <property type="match status" value="1"/>
</dbReference>
<evidence type="ECO:0000256" key="5">
    <source>
        <dbReference type="ARBA" id="ARBA00022989"/>
    </source>
</evidence>
<comment type="caution">
    <text evidence="9">The sequence shown here is derived from an EMBL/GenBank/DDBJ whole genome shotgun (WGS) entry which is preliminary data.</text>
</comment>
<evidence type="ECO:0000313" key="10">
    <source>
        <dbReference type="Proteomes" id="UP001238540"/>
    </source>
</evidence>
<feature type="transmembrane region" description="Helical" evidence="7">
    <location>
        <begin position="225"/>
        <end position="242"/>
    </location>
</feature>
<feature type="transmembrane region" description="Helical" evidence="7">
    <location>
        <begin position="20"/>
        <end position="42"/>
    </location>
</feature>
<gene>
    <name evidence="9" type="ORF">QWZ16_17660</name>
</gene>
<dbReference type="PANTHER" id="PTHR23517:SF2">
    <property type="entry name" value="MULTIDRUG RESISTANCE PROTEIN MDTH"/>
    <property type="match status" value="1"/>
</dbReference>
<evidence type="ECO:0000256" key="4">
    <source>
        <dbReference type="ARBA" id="ARBA00022692"/>
    </source>
</evidence>
<dbReference type="PANTHER" id="PTHR23517">
    <property type="entry name" value="RESISTANCE PROTEIN MDTM, PUTATIVE-RELATED-RELATED"/>
    <property type="match status" value="1"/>
</dbReference>
<dbReference type="Proteomes" id="UP001238540">
    <property type="component" value="Unassembled WGS sequence"/>
</dbReference>
<feature type="transmembrane region" description="Helical" evidence="7">
    <location>
        <begin position="293"/>
        <end position="310"/>
    </location>
</feature>
<proteinExistence type="predicted"/>
<evidence type="ECO:0000256" key="7">
    <source>
        <dbReference type="SAM" id="Phobius"/>
    </source>
</evidence>
<dbReference type="SUPFAM" id="SSF103473">
    <property type="entry name" value="MFS general substrate transporter"/>
    <property type="match status" value="1"/>
</dbReference>
<dbReference type="InterPro" id="IPR036259">
    <property type="entry name" value="MFS_trans_sf"/>
</dbReference>
<keyword evidence="6 7" id="KW-0472">Membrane</keyword>
<organism evidence="9 10">
    <name type="scientific">Vibrio ostreicida</name>
    <dbReference type="NCBI Taxonomy" id="526588"/>
    <lineage>
        <taxon>Bacteria</taxon>
        <taxon>Pseudomonadati</taxon>
        <taxon>Pseudomonadota</taxon>
        <taxon>Gammaproteobacteria</taxon>
        <taxon>Vibrionales</taxon>
        <taxon>Vibrionaceae</taxon>
        <taxon>Vibrio</taxon>
    </lineage>
</organism>
<evidence type="ECO:0000256" key="6">
    <source>
        <dbReference type="ARBA" id="ARBA00023136"/>
    </source>
</evidence>
<dbReference type="InterPro" id="IPR050171">
    <property type="entry name" value="MFS_Transporters"/>
</dbReference>
<keyword evidence="4 7" id="KW-0812">Transmembrane</keyword>
<keyword evidence="3" id="KW-1003">Cell membrane</keyword>
<accession>A0ABT8BYF3</accession>
<keyword evidence="10" id="KW-1185">Reference proteome</keyword>
<keyword evidence="5 7" id="KW-1133">Transmembrane helix</keyword>
<reference evidence="10" key="1">
    <citation type="journal article" date="2019" name="Int. J. Syst. Evol. Microbiol.">
        <title>The Global Catalogue of Microorganisms (GCM) 10K type strain sequencing project: providing services to taxonomists for standard genome sequencing and annotation.</title>
        <authorList>
            <consortium name="The Broad Institute Genomics Platform"/>
            <consortium name="The Broad Institute Genome Sequencing Center for Infectious Disease"/>
            <person name="Wu L."/>
            <person name="Ma J."/>
        </authorList>
    </citation>
    <scope>NUCLEOTIDE SEQUENCE [LARGE SCALE GENOMIC DNA]</scope>
    <source>
        <strain evidence="10">CECT 7398</strain>
    </source>
</reference>
<feature type="transmembrane region" description="Helical" evidence="7">
    <location>
        <begin position="151"/>
        <end position="170"/>
    </location>
</feature>
<evidence type="ECO:0000256" key="2">
    <source>
        <dbReference type="ARBA" id="ARBA00022448"/>
    </source>
</evidence>
<name>A0ABT8BYF3_9VIBR</name>
<feature type="transmembrane region" description="Helical" evidence="7">
    <location>
        <begin position="54"/>
        <end position="74"/>
    </location>
</feature>
<dbReference type="Pfam" id="PF07690">
    <property type="entry name" value="MFS_1"/>
    <property type="match status" value="1"/>
</dbReference>
<sequence length="413" mass="45418">MQQASSSMFQKTHIKQIPFIVWCVVVGSLIVRTSYFMAWPFLVVTLYRDYGATATEVGTMLAMSALVGVLAGFYSGHLSDLVGRKRIIVAGCVMSSLAYFGISQAYHINHFYFLIVVCGLMRPMIEEPSKALISDSIDDPTRRELAMNLRYFAINLGGAIGPLLGIQFAVSSPDFLFLITSGAYLGYAIALLVAFQYYPDNNIRESKESQPLIIVLRAIKNDTRFIKMMVANILMMFVYAHYSSTLPQIVTRSGHAETEMIIASMVLINTLTVILFQFPLLKLLQRFSLTARAKLGVALMGVSQIIFAASPVDSMYGLFTACFILSLGEVIAFPTINVQIDNLAPPKLRGAYFGVASVQTLGYVLAPLIGGLIIDSSEAVWLYALCLVLCGLTLYFYASFANQGSAKSRIAHR</sequence>
<dbReference type="InterPro" id="IPR020846">
    <property type="entry name" value="MFS_dom"/>
</dbReference>
<dbReference type="CDD" id="cd17329">
    <property type="entry name" value="MFS_MdtH_MDR_like"/>
    <property type="match status" value="1"/>
</dbReference>
<feature type="transmembrane region" description="Helical" evidence="7">
    <location>
        <begin position="262"/>
        <end position="281"/>
    </location>
</feature>
<dbReference type="RefSeq" id="WP_076590742.1">
    <property type="nucleotide sequence ID" value="NZ_JABEYA020000005.1"/>
</dbReference>
<evidence type="ECO:0000313" key="9">
    <source>
        <dbReference type="EMBL" id="MDN3611429.1"/>
    </source>
</evidence>
<dbReference type="EMBL" id="JAUFQC010000027">
    <property type="protein sequence ID" value="MDN3611429.1"/>
    <property type="molecule type" value="Genomic_DNA"/>
</dbReference>
<feature type="transmembrane region" description="Helical" evidence="7">
    <location>
        <begin position="176"/>
        <end position="198"/>
    </location>
</feature>
<comment type="subcellular location">
    <subcellularLocation>
        <location evidence="1">Cell membrane</location>
        <topology evidence="1">Multi-pass membrane protein</topology>
    </subcellularLocation>
</comment>
<evidence type="ECO:0000259" key="8">
    <source>
        <dbReference type="PROSITE" id="PS50850"/>
    </source>
</evidence>
<feature type="domain" description="Major facilitator superfamily (MFS) profile" evidence="8">
    <location>
        <begin position="20"/>
        <end position="402"/>
    </location>
</feature>
<evidence type="ECO:0000256" key="3">
    <source>
        <dbReference type="ARBA" id="ARBA00022475"/>
    </source>
</evidence>
<dbReference type="PROSITE" id="PS50850">
    <property type="entry name" value="MFS"/>
    <property type="match status" value="1"/>
</dbReference>
<keyword evidence="2" id="KW-0813">Transport</keyword>
<feature type="transmembrane region" description="Helical" evidence="7">
    <location>
        <begin position="350"/>
        <end position="374"/>
    </location>
</feature>